<gene>
    <name evidence="3" type="ORF">AAIR29_13765</name>
</gene>
<keyword evidence="4" id="KW-1185">Reference proteome</keyword>
<feature type="non-terminal residue" evidence="3">
    <location>
        <position position="96"/>
    </location>
</feature>
<keyword evidence="1" id="KW-0175">Coiled coil</keyword>
<dbReference type="Gene3D" id="1.20.5.300">
    <property type="match status" value="1"/>
</dbReference>
<organism evidence="3 4">
    <name type="scientific">Psychrobacter saeujeotis</name>
    <dbReference type="NCBI Taxonomy" id="3143436"/>
    <lineage>
        <taxon>Bacteria</taxon>
        <taxon>Pseudomonadati</taxon>
        <taxon>Pseudomonadota</taxon>
        <taxon>Gammaproteobacteria</taxon>
        <taxon>Moraxellales</taxon>
        <taxon>Moraxellaceae</taxon>
        <taxon>Psychrobacter</taxon>
    </lineage>
</organism>
<proteinExistence type="predicted"/>
<evidence type="ECO:0000313" key="4">
    <source>
        <dbReference type="Proteomes" id="UP001461960"/>
    </source>
</evidence>
<sequence>SLSPVANPELADSNGQGLTDANNLERTLVTQVAKLNKQVQQIERQYDTVDERLSELQPQAHDLQQLLNKQQRELSENEKRHAVLAGEYDSLHQILH</sequence>
<dbReference type="SUPFAM" id="SSF90257">
    <property type="entry name" value="Myosin rod fragments"/>
    <property type="match status" value="1"/>
</dbReference>
<dbReference type="RefSeq" id="WP_345832741.1">
    <property type="nucleotide sequence ID" value="NZ_JBDGHN010000052.1"/>
</dbReference>
<evidence type="ECO:0000313" key="3">
    <source>
        <dbReference type="EMBL" id="MEN2752691.1"/>
    </source>
</evidence>
<accession>A0ABU9XBA2</accession>
<evidence type="ECO:0000256" key="1">
    <source>
        <dbReference type="SAM" id="Coils"/>
    </source>
</evidence>
<feature type="non-terminal residue" evidence="3">
    <location>
        <position position="1"/>
    </location>
</feature>
<dbReference type="Proteomes" id="UP001461960">
    <property type="component" value="Unassembled WGS sequence"/>
</dbReference>
<name>A0ABU9XBA2_9GAMM</name>
<feature type="compositionally biased region" description="Polar residues" evidence="2">
    <location>
        <begin position="13"/>
        <end position="22"/>
    </location>
</feature>
<comment type="caution">
    <text evidence="3">The sequence shown here is derived from an EMBL/GenBank/DDBJ whole genome shotgun (WGS) entry which is preliminary data.</text>
</comment>
<dbReference type="EMBL" id="JBDGHN010000052">
    <property type="protein sequence ID" value="MEN2752691.1"/>
    <property type="molecule type" value="Genomic_DNA"/>
</dbReference>
<protein>
    <submittedName>
        <fullName evidence="3">Uncharacterized protein</fullName>
    </submittedName>
</protein>
<feature type="region of interest" description="Disordered" evidence="2">
    <location>
        <begin position="1"/>
        <end position="22"/>
    </location>
</feature>
<reference evidence="3 4" key="1">
    <citation type="submission" date="2024-05" db="EMBL/GenBank/DDBJ databases">
        <authorList>
            <person name="Kim H.-Y."/>
            <person name="Kim E."/>
            <person name="Cai Y."/>
            <person name="Yang S.-M."/>
            <person name="Lee W."/>
        </authorList>
    </citation>
    <scope>NUCLEOTIDE SEQUENCE [LARGE SCALE GENOMIC DNA]</scope>
    <source>
        <strain evidence="3 4">FBL11</strain>
    </source>
</reference>
<evidence type="ECO:0000256" key="2">
    <source>
        <dbReference type="SAM" id="MobiDB-lite"/>
    </source>
</evidence>
<feature type="coiled-coil region" evidence="1">
    <location>
        <begin position="25"/>
        <end position="80"/>
    </location>
</feature>